<evidence type="ECO:0000313" key="2">
    <source>
        <dbReference type="Proteomes" id="UP000003163"/>
    </source>
</evidence>
<accession>J9DK32</accession>
<comment type="caution">
    <text evidence="1">The sequence shown here is derived from an EMBL/GenBank/DDBJ whole genome shotgun (WGS) entry which is preliminary data.</text>
</comment>
<proteinExistence type="predicted"/>
<protein>
    <submittedName>
        <fullName evidence="1">Uncharacterized protein</fullName>
    </submittedName>
</protein>
<dbReference type="Proteomes" id="UP000003163">
    <property type="component" value="Unassembled WGS sequence"/>
</dbReference>
<dbReference type="HOGENOM" id="CLU_721654_0_0_1"/>
<dbReference type="VEuPathDB" id="MicrosporidiaDB:EDEG_03760"/>
<reference evidence="1 2" key="1">
    <citation type="submission" date="2011-08" db="EMBL/GenBank/DDBJ databases">
        <authorList>
            <person name="Liu Z.J."/>
            <person name="Shi F.L."/>
            <person name="Lu J.Q."/>
            <person name="Li M."/>
            <person name="Wang Z.L."/>
        </authorList>
    </citation>
    <scope>NUCLEOTIDE SEQUENCE [LARGE SCALE GENOMIC DNA]</scope>
    <source>
        <strain evidence="1 2">USNM 41457</strain>
    </source>
</reference>
<evidence type="ECO:0000313" key="1">
    <source>
        <dbReference type="EMBL" id="EJW01717.1"/>
    </source>
</evidence>
<sequence>MNFEQNPYLTSYKNYSIYPEYFATHDVNFSYHNTHPTIHQKTSSYNFFDKNSASSHPEILESYHYNQKEFFTPTNYSKSTVDHSIYSSEFSNNHAQYPLQIENIENHDMYQEFSQMLPFDFVDQDPYNLTSQHSIYYRNPSIKNIPNCLNQNQNVENSLRVECIDEKLDFYASSQQSNDFIPLSDQFFPDRYNNTVQQIHDLENLYNTEITSMLQMRYRDINPEIYDFFYRFYQNQVYSQYSNPMLFEEFSKIPFTLANTDNMNDPTMYDHLANCPPHNIQDFSKNNMSIQNEHPIESLQKQMQNIDKQNDVESNPVYTFHVDECGRTFYLKDTKNFECILVKNIEYTNTNSKNKACTPIFHGERVIIVPGHDPINLDIPVSD</sequence>
<dbReference type="InParanoid" id="J9DK32"/>
<dbReference type="EMBL" id="AFBI03000119">
    <property type="protein sequence ID" value="EJW01717.1"/>
    <property type="molecule type" value="Genomic_DNA"/>
</dbReference>
<organism evidence="1 2">
    <name type="scientific">Edhazardia aedis (strain USNM 41457)</name>
    <name type="common">Microsporidian parasite</name>
    <dbReference type="NCBI Taxonomy" id="1003232"/>
    <lineage>
        <taxon>Eukaryota</taxon>
        <taxon>Fungi</taxon>
        <taxon>Fungi incertae sedis</taxon>
        <taxon>Microsporidia</taxon>
        <taxon>Edhazardia</taxon>
    </lineage>
</organism>
<dbReference type="AlphaFoldDB" id="J9DK32"/>
<keyword evidence="2" id="KW-1185">Reference proteome</keyword>
<gene>
    <name evidence="1" type="ORF">EDEG_03760</name>
</gene>
<name>J9DK32_EDHAE</name>
<reference evidence="2" key="2">
    <citation type="submission" date="2015-07" db="EMBL/GenBank/DDBJ databases">
        <title>Contrasting host-pathogen interactions and genome evolution in two generalist and specialist microsporidian pathogens of mosquitoes.</title>
        <authorList>
            <consortium name="The Broad Institute Genomics Platform"/>
            <consortium name="The Broad Institute Genome Sequencing Center for Infectious Disease"/>
            <person name="Cuomo C.A."/>
            <person name="Sanscrainte N.D."/>
            <person name="Goldberg J.M."/>
            <person name="Heiman D."/>
            <person name="Young S."/>
            <person name="Zeng Q."/>
            <person name="Becnel J.J."/>
            <person name="Birren B.W."/>
        </authorList>
    </citation>
    <scope>NUCLEOTIDE SEQUENCE [LARGE SCALE GENOMIC DNA]</scope>
    <source>
        <strain evidence="2">USNM 41457</strain>
    </source>
</reference>